<dbReference type="PANTHER" id="PTHR47482:SF5">
    <property type="entry name" value="FAR1 DOMAIN-CONTAINING PROTEIN"/>
    <property type="match status" value="1"/>
</dbReference>
<gene>
    <name evidence="2" type="ORF">PVAP13_5NG417640</name>
</gene>
<evidence type="ECO:0000259" key="1">
    <source>
        <dbReference type="Pfam" id="PF03101"/>
    </source>
</evidence>
<reference evidence="2" key="1">
    <citation type="submission" date="2020-05" db="EMBL/GenBank/DDBJ databases">
        <title>WGS assembly of Panicum virgatum.</title>
        <authorList>
            <person name="Lovell J.T."/>
            <person name="Jenkins J."/>
            <person name="Shu S."/>
            <person name="Juenger T.E."/>
            <person name="Schmutz J."/>
        </authorList>
    </citation>
    <scope>NUCLEOTIDE SEQUENCE</scope>
    <source>
        <strain evidence="2">AP13</strain>
    </source>
</reference>
<dbReference type="InterPro" id="IPR004330">
    <property type="entry name" value="FAR1_DNA_bnd_dom"/>
</dbReference>
<dbReference type="Pfam" id="PF03101">
    <property type="entry name" value="FAR1"/>
    <property type="match status" value="1"/>
</dbReference>
<organism evidence="2 3">
    <name type="scientific">Panicum virgatum</name>
    <name type="common">Blackwell switchgrass</name>
    <dbReference type="NCBI Taxonomy" id="38727"/>
    <lineage>
        <taxon>Eukaryota</taxon>
        <taxon>Viridiplantae</taxon>
        <taxon>Streptophyta</taxon>
        <taxon>Embryophyta</taxon>
        <taxon>Tracheophyta</taxon>
        <taxon>Spermatophyta</taxon>
        <taxon>Magnoliopsida</taxon>
        <taxon>Liliopsida</taxon>
        <taxon>Poales</taxon>
        <taxon>Poaceae</taxon>
        <taxon>PACMAD clade</taxon>
        <taxon>Panicoideae</taxon>
        <taxon>Panicodae</taxon>
        <taxon>Paniceae</taxon>
        <taxon>Panicinae</taxon>
        <taxon>Panicum</taxon>
        <taxon>Panicum sect. Hiantes</taxon>
    </lineage>
</organism>
<comment type="caution">
    <text evidence="2">The sequence shown here is derived from an EMBL/GenBank/DDBJ whole genome shotgun (WGS) entry which is preliminary data.</text>
</comment>
<dbReference type="PANTHER" id="PTHR47482">
    <property type="entry name" value="OS11G0632001 PROTEIN"/>
    <property type="match status" value="1"/>
</dbReference>
<evidence type="ECO:0000313" key="2">
    <source>
        <dbReference type="EMBL" id="KAG2590595.1"/>
    </source>
</evidence>
<accession>A0A8T0RZY8</accession>
<dbReference type="Proteomes" id="UP000823388">
    <property type="component" value="Chromosome 5N"/>
</dbReference>
<keyword evidence="3" id="KW-1185">Reference proteome</keyword>
<evidence type="ECO:0000313" key="3">
    <source>
        <dbReference type="Proteomes" id="UP000823388"/>
    </source>
</evidence>
<dbReference type="EMBL" id="CM029046">
    <property type="protein sequence ID" value="KAG2590595.1"/>
    <property type="molecule type" value="Genomic_DNA"/>
</dbReference>
<name>A0A8T0RZY8_PANVG</name>
<sequence length="240" mass="28072">MYSWEIGFGIIYNRRRMNDDKSYRSMQEICCHQGGSDSRVQAGTKKVRCKARIKLLRTDDDGWYISEFVKEHNHELAESYAEKRECPSHKQLDQNTLDMIRYLRENDVSQTKVRCIISRMFGSLGDAPCTKRSVRTICNQLKREQMDNDVIKKIEIFKEMKEKDPGFQWSVELGENSTIKTLMWCSGKSRAQYSCFGDVITFDTTYCTNFYNMPFGLFVGVNNHFQSIIYAGVLIIERNH</sequence>
<protein>
    <recommendedName>
        <fullName evidence="1">FAR1 domain-containing protein</fullName>
    </recommendedName>
</protein>
<dbReference type="AlphaFoldDB" id="A0A8T0RZY8"/>
<feature type="domain" description="FAR1" evidence="1">
    <location>
        <begin position="2"/>
        <end position="77"/>
    </location>
</feature>
<proteinExistence type="predicted"/>